<dbReference type="InterPro" id="IPR011042">
    <property type="entry name" value="6-blade_b-propeller_TolB-like"/>
</dbReference>
<dbReference type="SUPFAM" id="SSF82171">
    <property type="entry name" value="DPP6 N-terminal domain-like"/>
    <property type="match status" value="1"/>
</dbReference>
<feature type="signal peptide" evidence="1">
    <location>
        <begin position="1"/>
        <end position="20"/>
    </location>
</feature>
<feature type="chain" id="PRO_5032826447" evidence="1">
    <location>
        <begin position="21"/>
        <end position="318"/>
    </location>
</feature>
<dbReference type="Pfam" id="PF07676">
    <property type="entry name" value="PD40"/>
    <property type="match status" value="3"/>
</dbReference>
<dbReference type="Gene3D" id="2.120.10.30">
    <property type="entry name" value="TolB, C-terminal domain"/>
    <property type="match status" value="1"/>
</dbReference>
<dbReference type="InterPro" id="IPR011659">
    <property type="entry name" value="WD40"/>
</dbReference>
<evidence type="ECO:0000313" key="2">
    <source>
        <dbReference type="EMBL" id="NMO22570.1"/>
    </source>
</evidence>
<protein>
    <submittedName>
        <fullName evidence="2">Uncharacterized protein</fullName>
    </submittedName>
</protein>
<dbReference type="EMBL" id="JABBJJ010000440">
    <property type="protein sequence ID" value="NMO22570.1"/>
    <property type="molecule type" value="Genomic_DNA"/>
</dbReference>
<dbReference type="Proteomes" id="UP000518300">
    <property type="component" value="Unassembled WGS sequence"/>
</dbReference>
<keyword evidence="3" id="KW-1185">Reference proteome</keyword>
<comment type="caution">
    <text evidence="2">The sequence shown here is derived from an EMBL/GenBank/DDBJ whole genome shotgun (WGS) entry which is preliminary data.</text>
</comment>
<accession>A0A848LY93</accession>
<evidence type="ECO:0000313" key="3">
    <source>
        <dbReference type="Proteomes" id="UP000518300"/>
    </source>
</evidence>
<sequence length="318" mass="34771">MSTVASLALLVSLSASPAAAPQAPRVFAPDVVSSANEEFGAAFTPDGNTVYFNRADPTRFTFQLVMVSHFRNGRWTKPEVASFSGRWRDIDPALSPDGKKLFFASNRPVKEGEPVRKDFDVWMVEREGNGWSAPRHVPEVSTDETETNTSVTADGALYVTRTPTSPGGKRAIYRHGWKDGRFGPGEKLPAPVNDSVHGAGNHYISPDERYLLFSSEERPGSLGRYDLWVSFREGESWSTPRNLGAAVNRGDVLTPVVVPARGVLVYAARLPFQMEPRAKPYTTDEFEARLRSPGNGQGDLYEVALSAVGLPTDKAAAR</sequence>
<dbReference type="AlphaFoldDB" id="A0A848LY93"/>
<keyword evidence="1" id="KW-0732">Signal</keyword>
<dbReference type="RefSeq" id="WP_169351701.1">
    <property type="nucleotide sequence ID" value="NZ_JABBJJ010000440.1"/>
</dbReference>
<reference evidence="2 3" key="1">
    <citation type="submission" date="2020-04" db="EMBL/GenBank/DDBJ databases">
        <title>Draft genome of Pyxidicoccus fallax type strain.</title>
        <authorList>
            <person name="Whitworth D.E."/>
        </authorList>
    </citation>
    <scope>NUCLEOTIDE SEQUENCE [LARGE SCALE GENOMIC DNA]</scope>
    <source>
        <strain evidence="2 3">DSM 14698</strain>
    </source>
</reference>
<gene>
    <name evidence="2" type="ORF">HG543_48100</name>
</gene>
<dbReference type="CDD" id="cd15482">
    <property type="entry name" value="Sialidase_non-viral"/>
    <property type="match status" value="1"/>
</dbReference>
<proteinExistence type="predicted"/>
<name>A0A848LY93_9BACT</name>
<evidence type="ECO:0000256" key="1">
    <source>
        <dbReference type="SAM" id="SignalP"/>
    </source>
</evidence>
<organism evidence="2 3">
    <name type="scientific">Pyxidicoccus fallax</name>
    <dbReference type="NCBI Taxonomy" id="394095"/>
    <lineage>
        <taxon>Bacteria</taxon>
        <taxon>Pseudomonadati</taxon>
        <taxon>Myxococcota</taxon>
        <taxon>Myxococcia</taxon>
        <taxon>Myxococcales</taxon>
        <taxon>Cystobacterineae</taxon>
        <taxon>Myxococcaceae</taxon>
        <taxon>Pyxidicoccus</taxon>
    </lineage>
</organism>